<dbReference type="AlphaFoldDB" id="A0A7J7FXM5"/>
<gene>
    <name evidence="2" type="ORF">HYC85_028902</name>
</gene>
<feature type="compositionally biased region" description="Polar residues" evidence="1">
    <location>
        <begin position="40"/>
        <end position="51"/>
    </location>
</feature>
<sequence>MHHNAVMQKCINVSQCSNASQCRSAIPGSSKIKTNMPPYNKQSDNKTSIPL</sequence>
<comment type="caution">
    <text evidence="2">The sequence shown here is derived from an EMBL/GenBank/DDBJ whole genome shotgun (WGS) entry which is preliminary data.</text>
</comment>
<reference evidence="3" key="1">
    <citation type="journal article" date="2020" name="Nat. Commun.">
        <title>Genome assembly of wild tea tree DASZ reveals pedigree and selection history of tea varieties.</title>
        <authorList>
            <person name="Zhang W."/>
            <person name="Zhang Y."/>
            <person name="Qiu H."/>
            <person name="Guo Y."/>
            <person name="Wan H."/>
            <person name="Zhang X."/>
            <person name="Scossa F."/>
            <person name="Alseekh S."/>
            <person name="Zhang Q."/>
            <person name="Wang P."/>
            <person name="Xu L."/>
            <person name="Schmidt M.H."/>
            <person name="Jia X."/>
            <person name="Li D."/>
            <person name="Zhu A."/>
            <person name="Guo F."/>
            <person name="Chen W."/>
            <person name="Ni D."/>
            <person name="Usadel B."/>
            <person name="Fernie A.R."/>
            <person name="Wen W."/>
        </authorList>
    </citation>
    <scope>NUCLEOTIDE SEQUENCE [LARGE SCALE GENOMIC DNA]</scope>
    <source>
        <strain evidence="3">cv. G240</strain>
    </source>
</reference>
<keyword evidence="3" id="KW-1185">Reference proteome</keyword>
<organism evidence="2 3">
    <name type="scientific">Camellia sinensis</name>
    <name type="common">Tea plant</name>
    <name type="synonym">Thea sinensis</name>
    <dbReference type="NCBI Taxonomy" id="4442"/>
    <lineage>
        <taxon>Eukaryota</taxon>
        <taxon>Viridiplantae</taxon>
        <taxon>Streptophyta</taxon>
        <taxon>Embryophyta</taxon>
        <taxon>Tracheophyta</taxon>
        <taxon>Spermatophyta</taxon>
        <taxon>Magnoliopsida</taxon>
        <taxon>eudicotyledons</taxon>
        <taxon>Gunneridae</taxon>
        <taxon>Pentapetalae</taxon>
        <taxon>asterids</taxon>
        <taxon>Ericales</taxon>
        <taxon>Theaceae</taxon>
        <taxon>Camellia</taxon>
    </lineage>
</organism>
<evidence type="ECO:0000313" key="3">
    <source>
        <dbReference type="Proteomes" id="UP000593564"/>
    </source>
</evidence>
<feature type="region of interest" description="Disordered" evidence="1">
    <location>
        <begin position="27"/>
        <end position="51"/>
    </location>
</feature>
<reference evidence="2 3" key="2">
    <citation type="submission" date="2020-07" db="EMBL/GenBank/DDBJ databases">
        <title>Genome assembly of wild tea tree DASZ reveals pedigree and selection history of tea varieties.</title>
        <authorList>
            <person name="Zhang W."/>
        </authorList>
    </citation>
    <scope>NUCLEOTIDE SEQUENCE [LARGE SCALE GENOMIC DNA]</scope>
    <source>
        <strain evidence="3">cv. G240</strain>
        <tissue evidence="2">Leaf</tissue>
    </source>
</reference>
<name>A0A7J7FXM5_CAMSI</name>
<protein>
    <submittedName>
        <fullName evidence="2">Uncharacterized protein</fullName>
    </submittedName>
</protein>
<dbReference type="Proteomes" id="UP000593564">
    <property type="component" value="Unassembled WGS sequence"/>
</dbReference>
<evidence type="ECO:0000313" key="2">
    <source>
        <dbReference type="EMBL" id="KAF5932731.1"/>
    </source>
</evidence>
<proteinExistence type="predicted"/>
<evidence type="ECO:0000256" key="1">
    <source>
        <dbReference type="SAM" id="MobiDB-lite"/>
    </source>
</evidence>
<accession>A0A7J7FXM5</accession>
<dbReference type="EMBL" id="JACBKZ010000014">
    <property type="protein sequence ID" value="KAF5932731.1"/>
    <property type="molecule type" value="Genomic_DNA"/>
</dbReference>